<keyword evidence="3 6" id="KW-1133">Transmembrane helix</keyword>
<proteinExistence type="predicted"/>
<name>A0A067S9Q4_GALM3</name>
<dbReference type="AlphaFoldDB" id="A0A067S9Q4"/>
<evidence type="ECO:0000256" key="1">
    <source>
        <dbReference type="ARBA" id="ARBA00004141"/>
    </source>
</evidence>
<evidence type="ECO:0000313" key="8">
    <source>
        <dbReference type="EMBL" id="KDR66677.1"/>
    </source>
</evidence>
<dbReference type="Gene3D" id="1.20.1250.20">
    <property type="entry name" value="MFS general substrate transporter like domains"/>
    <property type="match status" value="1"/>
</dbReference>
<feature type="transmembrane region" description="Helical" evidence="6">
    <location>
        <begin position="174"/>
        <end position="192"/>
    </location>
</feature>
<accession>A0A067S9Q4</accession>
<dbReference type="Proteomes" id="UP000027222">
    <property type="component" value="Unassembled WGS sequence"/>
</dbReference>
<dbReference type="EMBL" id="KL142421">
    <property type="protein sequence ID" value="KDR66677.1"/>
    <property type="molecule type" value="Genomic_DNA"/>
</dbReference>
<feature type="region of interest" description="Disordered" evidence="5">
    <location>
        <begin position="1"/>
        <end position="37"/>
    </location>
</feature>
<gene>
    <name evidence="8" type="ORF">GALMADRAFT_232386</name>
</gene>
<dbReference type="InterPro" id="IPR011701">
    <property type="entry name" value="MFS"/>
</dbReference>
<organism evidence="8 9">
    <name type="scientific">Galerina marginata (strain CBS 339.88)</name>
    <dbReference type="NCBI Taxonomy" id="685588"/>
    <lineage>
        <taxon>Eukaryota</taxon>
        <taxon>Fungi</taxon>
        <taxon>Dikarya</taxon>
        <taxon>Basidiomycota</taxon>
        <taxon>Agaricomycotina</taxon>
        <taxon>Agaricomycetes</taxon>
        <taxon>Agaricomycetidae</taxon>
        <taxon>Agaricales</taxon>
        <taxon>Agaricineae</taxon>
        <taxon>Strophariaceae</taxon>
        <taxon>Galerina</taxon>
    </lineage>
</organism>
<keyword evidence="9" id="KW-1185">Reference proteome</keyword>
<dbReference type="PANTHER" id="PTHR23501">
    <property type="entry name" value="MAJOR FACILITATOR SUPERFAMILY"/>
    <property type="match status" value="1"/>
</dbReference>
<dbReference type="HOGENOM" id="CLU_000960_22_0_1"/>
<evidence type="ECO:0000256" key="3">
    <source>
        <dbReference type="ARBA" id="ARBA00022989"/>
    </source>
</evidence>
<feature type="transmembrane region" description="Helical" evidence="6">
    <location>
        <begin position="344"/>
        <end position="367"/>
    </location>
</feature>
<dbReference type="PROSITE" id="PS00216">
    <property type="entry name" value="SUGAR_TRANSPORT_1"/>
    <property type="match status" value="1"/>
</dbReference>
<comment type="subcellular location">
    <subcellularLocation>
        <location evidence="1">Membrane</location>
        <topology evidence="1">Multi-pass membrane protein</topology>
    </subcellularLocation>
</comment>
<dbReference type="PROSITE" id="PS50850">
    <property type="entry name" value="MFS"/>
    <property type="match status" value="1"/>
</dbReference>
<dbReference type="InterPro" id="IPR036259">
    <property type="entry name" value="MFS_trans_sf"/>
</dbReference>
<feature type="transmembrane region" description="Helical" evidence="6">
    <location>
        <begin position="405"/>
        <end position="426"/>
    </location>
</feature>
<protein>
    <recommendedName>
        <fullName evidence="7">Major facilitator superfamily (MFS) profile domain-containing protein</fullName>
    </recommendedName>
</protein>
<feature type="transmembrane region" description="Helical" evidence="6">
    <location>
        <begin position="238"/>
        <end position="261"/>
    </location>
</feature>
<evidence type="ECO:0000256" key="6">
    <source>
        <dbReference type="SAM" id="Phobius"/>
    </source>
</evidence>
<evidence type="ECO:0000313" key="9">
    <source>
        <dbReference type="Proteomes" id="UP000027222"/>
    </source>
</evidence>
<feature type="transmembrane region" description="Helical" evidence="6">
    <location>
        <begin position="88"/>
        <end position="105"/>
    </location>
</feature>
<reference evidence="9" key="1">
    <citation type="journal article" date="2014" name="Proc. Natl. Acad. Sci. U.S.A.">
        <title>Extensive sampling of basidiomycete genomes demonstrates inadequacy of the white-rot/brown-rot paradigm for wood decay fungi.</title>
        <authorList>
            <person name="Riley R."/>
            <person name="Salamov A.A."/>
            <person name="Brown D.W."/>
            <person name="Nagy L.G."/>
            <person name="Floudas D."/>
            <person name="Held B.W."/>
            <person name="Levasseur A."/>
            <person name="Lombard V."/>
            <person name="Morin E."/>
            <person name="Otillar R."/>
            <person name="Lindquist E.A."/>
            <person name="Sun H."/>
            <person name="LaButti K.M."/>
            <person name="Schmutz J."/>
            <person name="Jabbour D."/>
            <person name="Luo H."/>
            <person name="Baker S.E."/>
            <person name="Pisabarro A.G."/>
            <person name="Walton J.D."/>
            <person name="Blanchette R.A."/>
            <person name="Henrissat B."/>
            <person name="Martin F."/>
            <person name="Cullen D."/>
            <person name="Hibbett D.S."/>
            <person name="Grigoriev I.V."/>
        </authorList>
    </citation>
    <scope>NUCLEOTIDE SEQUENCE [LARGE SCALE GENOMIC DNA]</scope>
    <source>
        <strain evidence="9">CBS 339.88</strain>
    </source>
</reference>
<feature type="transmembrane region" description="Helical" evidence="6">
    <location>
        <begin position="438"/>
        <end position="460"/>
    </location>
</feature>
<dbReference type="OrthoDB" id="3437016at2759"/>
<sequence>MDNSKSKGSEPSPSFHEKSIDTKTESSTTAQSSTAPKSTSVETEFVRDARFWLIFLSLCSVSLLSALDLGGIGTAGPTIVHALNGQDFTWIASAYALSSSCTILLSGNLAEIFGRKAIITGGVLLFGIGSAICGSAKSMAMLIGAVQGAGGGAIQSLTSIIVSDLVPLRDRGTYSGITGLVWTVGTTSGPFIAGGFSQDATWRWLFYINLPLAGLALTLVLIFLRMKAPTGSFRQKIVTIDWIGNIVIIASTCACLLALTWGGVKFPWSSPRIIAPLVLGVVGFVAALFYESRWPTRPVIPIVVLSNRTSLLGYIQSFIQGMTTLSVTFYLPTWFQAVKSVSPVLSAVYVLPLVAMISPFAIVQGVLIGKTGRYRLLNAVGWSLLLLGLGLLISCSVSTSIGLIVLYQLLMGVGMGVLYSLTFPVLSPLPLALNGPAVALLTFMRVFSQVWGVTVGGAILQNELKRRLPGSILSQIHDSEGQLAYSIVPLVRTLPPNLKFVAENAFLDSLRILWITLTACCAVGLLCFVWTKNYPLRQTVDGKWAIDRRLVNTQPQNSAGEPGPTNKV</sequence>
<feature type="transmembrane region" description="Helical" evidence="6">
    <location>
        <begin position="117"/>
        <end position="136"/>
    </location>
</feature>
<feature type="transmembrane region" description="Helical" evidence="6">
    <location>
        <begin position="142"/>
        <end position="162"/>
    </location>
</feature>
<evidence type="ECO:0000256" key="5">
    <source>
        <dbReference type="SAM" id="MobiDB-lite"/>
    </source>
</evidence>
<evidence type="ECO:0000259" key="7">
    <source>
        <dbReference type="PROSITE" id="PS50850"/>
    </source>
</evidence>
<feature type="transmembrane region" description="Helical" evidence="6">
    <location>
        <begin position="51"/>
        <end position="76"/>
    </location>
</feature>
<dbReference type="SUPFAM" id="SSF103473">
    <property type="entry name" value="MFS general substrate transporter"/>
    <property type="match status" value="1"/>
</dbReference>
<feature type="domain" description="Major facilitator superfamily (MFS) profile" evidence="7">
    <location>
        <begin position="54"/>
        <end position="536"/>
    </location>
</feature>
<feature type="transmembrane region" description="Helical" evidence="6">
    <location>
        <begin position="273"/>
        <end position="290"/>
    </location>
</feature>
<feature type="transmembrane region" description="Helical" evidence="6">
    <location>
        <begin position="311"/>
        <end position="332"/>
    </location>
</feature>
<feature type="compositionally biased region" description="Low complexity" evidence="5">
    <location>
        <begin position="25"/>
        <end position="37"/>
    </location>
</feature>
<feature type="transmembrane region" description="Helical" evidence="6">
    <location>
        <begin position="204"/>
        <end position="226"/>
    </location>
</feature>
<feature type="transmembrane region" description="Helical" evidence="6">
    <location>
        <begin position="512"/>
        <end position="531"/>
    </location>
</feature>
<dbReference type="GO" id="GO:0005886">
    <property type="term" value="C:plasma membrane"/>
    <property type="evidence" value="ECO:0007669"/>
    <property type="project" value="TreeGrafter"/>
</dbReference>
<dbReference type="STRING" id="685588.A0A067S9Q4"/>
<evidence type="ECO:0000256" key="2">
    <source>
        <dbReference type="ARBA" id="ARBA00022692"/>
    </source>
</evidence>
<feature type="transmembrane region" description="Helical" evidence="6">
    <location>
        <begin position="379"/>
        <end position="399"/>
    </location>
</feature>
<dbReference type="Pfam" id="PF07690">
    <property type="entry name" value="MFS_1"/>
    <property type="match status" value="1"/>
</dbReference>
<keyword evidence="2 6" id="KW-0812">Transmembrane</keyword>
<dbReference type="InterPro" id="IPR005829">
    <property type="entry name" value="Sugar_transporter_CS"/>
</dbReference>
<dbReference type="GO" id="GO:0022857">
    <property type="term" value="F:transmembrane transporter activity"/>
    <property type="evidence" value="ECO:0007669"/>
    <property type="project" value="InterPro"/>
</dbReference>
<keyword evidence="4 6" id="KW-0472">Membrane</keyword>
<feature type="compositionally biased region" description="Basic and acidic residues" evidence="5">
    <location>
        <begin position="15"/>
        <end position="24"/>
    </location>
</feature>
<dbReference type="PANTHER" id="PTHR23501:SF102">
    <property type="entry name" value="DRUG TRANSPORTER, PUTATIVE (AFU_ORTHOLOGUE AFUA_3G08530)-RELATED"/>
    <property type="match status" value="1"/>
</dbReference>
<evidence type="ECO:0000256" key="4">
    <source>
        <dbReference type="ARBA" id="ARBA00023136"/>
    </source>
</evidence>
<dbReference type="PRINTS" id="PR01036">
    <property type="entry name" value="TCRTETB"/>
</dbReference>
<dbReference type="InterPro" id="IPR020846">
    <property type="entry name" value="MFS_dom"/>
</dbReference>